<feature type="binding site" evidence="7">
    <location>
        <position position="489"/>
    </location>
    <ligand>
        <name>meso-2,6-diaminopimelate</name>
        <dbReference type="ChEBI" id="CHEBI:57791"/>
    </ligand>
</feature>
<comment type="catalytic activity">
    <reaction evidence="7">
        <text>UDP-N-acetyl-alpha-D-muramoyl-L-alanyl-D-glutamate + meso-2,6-diaminopimelate + ATP = UDP-N-acetyl-alpha-D-muramoyl-L-alanyl-gamma-D-glutamyl-meso-2,6-diaminopimelate + ADP + phosphate + H(+)</text>
        <dbReference type="Rhea" id="RHEA:23676"/>
        <dbReference type="ChEBI" id="CHEBI:15378"/>
        <dbReference type="ChEBI" id="CHEBI:30616"/>
        <dbReference type="ChEBI" id="CHEBI:43474"/>
        <dbReference type="ChEBI" id="CHEBI:57791"/>
        <dbReference type="ChEBI" id="CHEBI:83900"/>
        <dbReference type="ChEBI" id="CHEBI:83905"/>
        <dbReference type="ChEBI" id="CHEBI:456216"/>
        <dbReference type="EC" id="6.3.2.13"/>
    </reaction>
</comment>
<feature type="domain" description="Mur ligase C-terminal" evidence="10">
    <location>
        <begin position="371"/>
        <end position="491"/>
    </location>
</feature>
<feature type="binding site" evidence="7">
    <location>
        <begin position="438"/>
        <end position="441"/>
    </location>
    <ligand>
        <name>meso-2,6-diaminopimelate</name>
        <dbReference type="ChEBI" id="CHEBI:57791"/>
    </ligand>
</feature>
<sequence length="523" mass="54837">MAPSCATLDALLAWLRARGATGLCADSRQVRPGDAFVAWPGAAADARRFVRAALEAGAVAAVVEAQGLAGWLSAHPDAAFDLAPADAPSSPARVVAYAGLRAAAGPLASAFWHAPSRALDLIAVTGTNGKTSTAWWTAQWLQAAGVGAGLIGTLGIGRPDAALVPTGLTTPDPVTLQRALRAFADDGLRAVVLEASSIGIEEGRLDGARVHTAIFTNLTQDHLDYHGTMEAYWAAKRRLFDWPGLQVAVVCVDDPYGRELAQALAARPADGGLDLWTYATGPAATDARLRLLTREWLPNGARFTVAEGATHTTFELPVVGDYNLGNLLAAMAVLRSRGLPWSAIVGASHGLTPVPGRMQSAWGAADGPADGLPLVLVDYAHTPDAVDKALQALRPLAARRGGQLWCVLGCGGDRDPGKRPLMAAAAEQGADRVVLTSDNPRSEDPLQILAQMQAGLAAPARAWVEPDRAAAIDRAVREAQARDVVLLAGKGHEDYQEIAGVRRPFSDFDQARAALRRRRGADA</sequence>
<dbReference type="Pfam" id="PF01225">
    <property type="entry name" value="Mur_ligase"/>
    <property type="match status" value="1"/>
</dbReference>
<comment type="caution">
    <text evidence="12">The sequence shown here is derived from an EMBL/GenBank/DDBJ whole genome shotgun (WGS) entry which is preliminary data.</text>
</comment>
<evidence type="ECO:0000256" key="3">
    <source>
        <dbReference type="ARBA" id="ARBA00022960"/>
    </source>
</evidence>
<feature type="binding site" evidence="7">
    <location>
        <position position="493"/>
    </location>
    <ligand>
        <name>meso-2,6-diaminopimelate</name>
        <dbReference type="ChEBI" id="CHEBI:57791"/>
    </ligand>
</feature>
<dbReference type="Gene3D" id="3.40.1190.10">
    <property type="entry name" value="Mur-like, catalytic domain"/>
    <property type="match status" value="1"/>
</dbReference>
<feature type="domain" description="Mur ligase central" evidence="11">
    <location>
        <begin position="124"/>
        <end position="333"/>
    </location>
</feature>
<proteinExistence type="inferred from homology"/>
<keyword evidence="7" id="KW-0963">Cytoplasm</keyword>
<keyword evidence="4 7" id="KW-0573">Peptidoglycan synthesis</keyword>
<comment type="PTM">
    <text evidence="7">Carboxylation is probably crucial for Mg(2+) binding and, consequently, for the gamma-phosphate positioning of ATP.</text>
</comment>
<comment type="function">
    <text evidence="7">Catalyzes the addition of meso-diaminopimelic acid to the nucleotide precursor UDP-N-acetylmuramoyl-L-alanyl-D-glutamate (UMAG) in the biosynthesis of bacterial cell-wall peptidoglycan.</text>
</comment>
<keyword evidence="3 7" id="KW-0133">Cell shape</keyword>
<feature type="binding site" evidence="7">
    <location>
        <begin position="126"/>
        <end position="132"/>
    </location>
    <ligand>
        <name>ATP</name>
        <dbReference type="ChEBI" id="CHEBI:30616"/>
    </ligand>
</feature>
<accession>A0A1A6DS30</accession>
<comment type="cofactor">
    <cofactor evidence="7">
        <name>Mg(2+)</name>
        <dbReference type="ChEBI" id="CHEBI:18420"/>
    </cofactor>
</comment>
<feature type="binding site" evidence="7">
    <location>
        <position position="204"/>
    </location>
    <ligand>
        <name>UDP-N-acetyl-alpha-D-muramoyl-L-alanyl-D-glutamate</name>
        <dbReference type="ChEBI" id="CHEBI:83900"/>
    </ligand>
</feature>
<dbReference type="Proteomes" id="UP000091969">
    <property type="component" value="Unassembled WGS sequence"/>
</dbReference>
<feature type="short sequence motif" description="Meso-diaminopimelate recognition motif" evidence="7">
    <location>
        <begin position="438"/>
        <end position="441"/>
    </location>
</feature>
<dbReference type="GO" id="GO:0009252">
    <property type="term" value="P:peptidoglycan biosynthetic process"/>
    <property type="evidence" value="ECO:0007669"/>
    <property type="project" value="UniProtKB-UniRule"/>
</dbReference>
<dbReference type="InterPro" id="IPR035911">
    <property type="entry name" value="MurE/MurF_N"/>
</dbReference>
<keyword evidence="5 7" id="KW-0131">Cell cycle</keyword>
<evidence type="ECO:0000256" key="7">
    <source>
        <dbReference type="HAMAP-Rule" id="MF_00208"/>
    </source>
</evidence>
<keyword evidence="7 12" id="KW-0436">Ligase</keyword>
<keyword evidence="7" id="KW-0547">Nucleotide-binding</keyword>
<dbReference type="NCBIfam" id="NF001126">
    <property type="entry name" value="PRK00139.1-4"/>
    <property type="match status" value="1"/>
</dbReference>
<name>A0A1A6DS30_9BURK</name>
<feature type="binding site" evidence="7">
    <location>
        <position position="414"/>
    </location>
    <ligand>
        <name>meso-2,6-diaminopimelate</name>
        <dbReference type="ChEBI" id="CHEBI:57791"/>
    </ligand>
</feature>
<dbReference type="Gene3D" id="3.90.190.20">
    <property type="entry name" value="Mur ligase, C-terminal domain"/>
    <property type="match status" value="1"/>
</dbReference>
<keyword evidence="13" id="KW-1185">Reference proteome</keyword>
<evidence type="ECO:0000259" key="10">
    <source>
        <dbReference type="Pfam" id="PF02875"/>
    </source>
</evidence>
<evidence type="ECO:0000259" key="11">
    <source>
        <dbReference type="Pfam" id="PF08245"/>
    </source>
</evidence>
<dbReference type="Pfam" id="PF08245">
    <property type="entry name" value="Mur_ligase_M"/>
    <property type="match status" value="1"/>
</dbReference>
<evidence type="ECO:0000256" key="4">
    <source>
        <dbReference type="ARBA" id="ARBA00022984"/>
    </source>
</evidence>
<comment type="pathway">
    <text evidence="7 8">Cell wall biogenesis; peptidoglycan biosynthesis.</text>
</comment>
<dbReference type="PANTHER" id="PTHR23135">
    <property type="entry name" value="MUR LIGASE FAMILY MEMBER"/>
    <property type="match status" value="1"/>
</dbReference>
<dbReference type="InterPro" id="IPR000713">
    <property type="entry name" value="Mur_ligase_N"/>
</dbReference>
<dbReference type="UniPathway" id="UPA00219"/>
<dbReference type="GO" id="GO:0005524">
    <property type="term" value="F:ATP binding"/>
    <property type="evidence" value="ECO:0007669"/>
    <property type="project" value="UniProtKB-UniRule"/>
</dbReference>
<evidence type="ECO:0000313" key="13">
    <source>
        <dbReference type="Proteomes" id="UP000091969"/>
    </source>
</evidence>
<feature type="binding site" evidence="7">
    <location>
        <begin position="169"/>
        <end position="170"/>
    </location>
    <ligand>
        <name>UDP-N-acetyl-alpha-D-muramoyl-L-alanyl-D-glutamate</name>
        <dbReference type="ChEBI" id="CHEBI:83900"/>
    </ligand>
</feature>
<evidence type="ECO:0000256" key="6">
    <source>
        <dbReference type="ARBA" id="ARBA00023316"/>
    </source>
</evidence>
<comment type="caution">
    <text evidence="7">Lacks conserved residue(s) required for the propagation of feature annotation.</text>
</comment>
<dbReference type="SUPFAM" id="SSF63418">
    <property type="entry name" value="MurE/MurF N-terminal domain"/>
    <property type="match status" value="1"/>
</dbReference>
<dbReference type="InterPro" id="IPR036615">
    <property type="entry name" value="Mur_ligase_C_dom_sf"/>
</dbReference>
<feature type="binding site" evidence="7">
    <location>
        <position position="27"/>
    </location>
    <ligand>
        <name>UDP-N-acetyl-alpha-D-muramoyl-L-alanyl-D-glutamate</name>
        <dbReference type="ChEBI" id="CHEBI:83900"/>
    </ligand>
</feature>
<dbReference type="HAMAP" id="MF_00208">
    <property type="entry name" value="MurE"/>
    <property type="match status" value="1"/>
</dbReference>
<comment type="subcellular location">
    <subcellularLocation>
        <location evidence="7 8">Cytoplasm</location>
    </subcellularLocation>
</comment>
<keyword evidence="2 7" id="KW-0132">Cell division</keyword>
<keyword evidence="7" id="KW-0067">ATP-binding</keyword>
<evidence type="ECO:0000259" key="9">
    <source>
        <dbReference type="Pfam" id="PF01225"/>
    </source>
</evidence>
<feature type="binding site" evidence="7">
    <location>
        <position position="196"/>
    </location>
    <ligand>
        <name>UDP-N-acetyl-alpha-D-muramoyl-L-alanyl-D-glutamate</name>
        <dbReference type="ChEBI" id="CHEBI:83900"/>
    </ligand>
</feature>
<dbReference type="GO" id="GO:0071555">
    <property type="term" value="P:cell wall organization"/>
    <property type="evidence" value="ECO:0007669"/>
    <property type="project" value="UniProtKB-KW"/>
</dbReference>
<evidence type="ECO:0000256" key="1">
    <source>
        <dbReference type="ARBA" id="ARBA00005898"/>
    </source>
</evidence>
<dbReference type="AlphaFoldDB" id="A0A1A6DS30"/>
<gene>
    <name evidence="7" type="primary">murE</name>
    <name evidence="12" type="ORF">A9O67_10570</name>
</gene>
<reference evidence="12 13" key="1">
    <citation type="submission" date="2016-06" db="EMBL/GenBank/DDBJ databases">
        <title>Genome sequence of Tepidimonas fonticaldi PL17.</title>
        <authorList>
            <person name="Pinnaka A.K."/>
        </authorList>
    </citation>
    <scope>NUCLEOTIDE SEQUENCE [LARGE SCALE GENOMIC DNA]</scope>
    <source>
        <strain evidence="12 13">PL17</strain>
    </source>
</reference>
<evidence type="ECO:0000313" key="12">
    <source>
        <dbReference type="EMBL" id="OBS29727.1"/>
    </source>
</evidence>
<feature type="domain" description="Mur ligase N-terminal catalytic" evidence="9">
    <location>
        <begin position="21"/>
        <end position="67"/>
    </location>
</feature>
<evidence type="ECO:0000256" key="8">
    <source>
        <dbReference type="RuleBase" id="RU004135"/>
    </source>
</evidence>
<dbReference type="Gene3D" id="3.40.1390.10">
    <property type="entry name" value="MurE/MurF, N-terminal domain"/>
    <property type="match status" value="1"/>
</dbReference>
<comment type="similarity">
    <text evidence="1 7">Belongs to the MurCDEF family. MurE subfamily.</text>
</comment>
<dbReference type="GO" id="GO:0000287">
    <property type="term" value="F:magnesium ion binding"/>
    <property type="evidence" value="ECO:0007669"/>
    <property type="project" value="UniProtKB-UniRule"/>
</dbReference>
<protein>
    <recommendedName>
        <fullName evidence="7">UDP-N-acetylmuramoyl-L-alanyl-D-glutamate--2,6-diaminopimelate ligase</fullName>
        <ecNumber evidence="7">6.3.2.13</ecNumber>
    </recommendedName>
    <alternativeName>
        <fullName evidence="7">Meso-A2pm-adding enzyme</fullName>
    </alternativeName>
    <alternativeName>
        <fullName evidence="7">Meso-diaminopimelate-adding enzyme</fullName>
    </alternativeName>
    <alternativeName>
        <fullName evidence="7">UDP-MurNAc-L-Ala-D-Glu:meso-diaminopimelate ligase</fullName>
    </alternativeName>
    <alternativeName>
        <fullName evidence="7">UDP-MurNAc-tripeptide synthetase</fullName>
    </alternativeName>
    <alternativeName>
        <fullName evidence="7">UDP-N-acetylmuramyl-tripeptide synthetase</fullName>
    </alternativeName>
</protein>
<keyword evidence="6 7" id="KW-0961">Cell wall biogenesis/degradation</keyword>
<dbReference type="NCBIfam" id="TIGR01085">
    <property type="entry name" value="murE"/>
    <property type="match status" value="1"/>
</dbReference>
<dbReference type="EC" id="6.3.2.13" evidence="7"/>
<dbReference type="GO" id="GO:0008360">
    <property type="term" value="P:regulation of cell shape"/>
    <property type="evidence" value="ECO:0007669"/>
    <property type="project" value="UniProtKB-KW"/>
</dbReference>
<dbReference type="InterPro" id="IPR004101">
    <property type="entry name" value="Mur_ligase_C"/>
</dbReference>
<keyword evidence="7" id="KW-0460">Magnesium</keyword>
<dbReference type="GO" id="GO:0008765">
    <property type="term" value="F:UDP-N-acetylmuramoylalanyl-D-glutamate-2,6-diaminopimelate ligase activity"/>
    <property type="evidence" value="ECO:0007669"/>
    <property type="project" value="UniProtKB-UniRule"/>
</dbReference>
<organism evidence="12 13">
    <name type="scientific">Tepidimonas fonticaldi</name>
    <dbReference type="NCBI Taxonomy" id="1101373"/>
    <lineage>
        <taxon>Bacteria</taxon>
        <taxon>Pseudomonadati</taxon>
        <taxon>Pseudomonadota</taxon>
        <taxon>Betaproteobacteria</taxon>
        <taxon>Burkholderiales</taxon>
        <taxon>Tepidimonas</taxon>
    </lineage>
</organism>
<dbReference type="Pfam" id="PF02875">
    <property type="entry name" value="Mur_ligase_C"/>
    <property type="match status" value="1"/>
</dbReference>
<dbReference type="STRING" id="1101373.A9O67_10570"/>
<dbReference type="PANTHER" id="PTHR23135:SF4">
    <property type="entry name" value="UDP-N-ACETYLMURAMOYL-L-ALANYL-D-GLUTAMATE--2,6-DIAMINOPIMELATE LIGASE MURE HOMOLOG, CHLOROPLASTIC"/>
    <property type="match status" value="1"/>
</dbReference>
<dbReference type="SUPFAM" id="SSF53244">
    <property type="entry name" value="MurD-like peptide ligases, peptide-binding domain"/>
    <property type="match status" value="1"/>
</dbReference>
<feature type="modified residue" description="N6-carboxylysine" evidence="7">
    <location>
        <position position="236"/>
    </location>
</feature>
<dbReference type="InterPro" id="IPR013221">
    <property type="entry name" value="Mur_ligase_cen"/>
</dbReference>
<dbReference type="InterPro" id="IPR036565">
    <property type="entry name" value="Mur-like_cat_sf"/>
</dbReference>
<dbReference type="OrthoDB" id="9800958at2"/>
<dbReference type="GO" id="GO:0005737">
    <property type="term" value="C:cytoplasm"/>
    <property type="evidence" value="ECO:0007669"/>
    <property type="project" value="UniProtKB-SubCell"/>
</dbReference>
<evidence type="ECO:0000256" key="5">
    <source>
        <dbReference type="ARBA" id="ARBA00023306"/>
    </source>
</evidence>
<dbReference type="SUPFAM" id="SSF53623">
    <property type="entry name" value="MurD-like peptide ligases, catalytic domain"/>
    <property type="match status" value="1"/>
</dbReference>
<evidence type="ECO:0000256" key="2">
    <source>
        <dbReference type="ARBA" id="ARBA00022618"/>
    </source>
</evidence>
<dbReference type="EMBL" id="LZDH01000067">
    <property type="protein sequence ID" value="OBS29727.1"/>
    <property type="molecule type" value="Genomic_DNA"/>
</dbReference>
<dbReference type="RefSeq" id="WP_068610917.1">
    <property type="nucleotide sequence ID" value="NZ_LZDH01000067.1"/>
</dbReference>
<dbReference type="InterPro" id="IPR005761">
    <property type="entry name" value="UDP-N-AcMur-Glu-dNH2Pim_ligase"/>
</dbReference>
<dbReference type="GO" id="GO:0051301">
    <property type="term" value="P:cell division"/>
    <property type="evidence" value="ECO:0007669"/>
    <property type="project" value="UniProtKB-KW"/>
</dbReference>